<dbReference type="Gene3D" id="3.30.450.20">
    <property type="entry name" value="PAS domain"/>
    <property type="match status" value="1"/>
</dbReference>
<name>A0A5C5ZU99_9BACT</name>
<dbReference type="SMART" id="SM00065">
    <property type="entry name" value="GAF"/>
    <property type="match status" value="1"/>
</dbReference>
<feature type="domain" description="Histidine kinase" evidence="11">
    <location>
        <begin position="533"/>
        <end position="755"/>
    </location>
</feature>
<evidence type="ECO:0000256" key="5">
    <source>
        <dbReference type="ARBA" id="ARBA00022606"/>
    </source>
</evidence>
<dbReference type="InterPro" id="IPR003594">
    <property type="entry name" value="HATPase_dom"/>
</dbReference>
<dbReference type="OrthoDB" id="9766459at2"/>
<dbReference type="Proteomes" id="UP000315440">
    <property type="component" value="Unassembled WGS sequence"/>
</dbReference>
<accession>A0A5C5ZU99</accession>
<dbReference type="SUPFAM" id="SSF55874">
    <property type="entry name" value="ATPase domain of HSP90 chaperone/DNA topoisomerase II/histidine kinase"/>
    <property type="match status" value="1"/>
</dbReference>
<dbReference type="InterPro" id="IPR013515">
    <property type="entry name" value="Phytochrome_cen-reg"/>
</dbReference>
<dbReference type="Pfam" id="PF08446">
    <property type="entry name" value="PAS_2"/>
    <property type="match status" value="1"/>
</dbReference>
<evidence type="ECO:0000256" key="8">
    <source>
        <dbReference type="ARBA" id="ARBA00022991"/>
    </source>
</evidence>
<dbReference type="SUPFAM" id="SSF55785">
    <property type="entry name" value="PYP-like sensor domain (PAS domain)"/>
    <property type="match status" value="1"/>
</dbReference>
<dbReference type="Gene3D" id="3.30.565.10">
    <property type="entry name" value="Histidine kinase-like ATPase, C-terminal domain"/>
    <property type="match status" value="1"/>
</dbReference>
<dbReference type="PRINTS" id="PR01033">
    <property type="entry name" value="PHYTOCHROME"/>
</dbReference>
<keyword evidence="5" id="KW-0716">Sensory transduction</keyword>
<dbReference type="Gene3D" id="1.10.287.130">
    <property type="match status" value="1"/>
</dbReference>
<dbReference type="InterPro" id="IPR016132">
    <property type="entry name" value="Phyto_chromo_attachment"/>
</dbReference>
<dbReference type="InterPro" id="IPR005467">
    <property type="entry name" value="His_kinase_dom"/>
</dbReference>
<dbReference type="GO" id="GO:0000155">
    <property type="term" value="F:phosphorelay sensor kinase activity"/>
    <property type="evidence" value="ECO:0007669"/>
    <property type="project" value="InterPro"/>
</dbReference>
<dbReference type="InterPro" id="IPR001294">
    <property type="entry name" value="Phytochrome"/>
</dbReference>
<comment type="similarity">
    <text evidence="2">In the N-terminal section; belongs to the phytochrome family.</text>
</comment>
<dbReference type="PANTHER" id="PTHR42878">
    <property type="entry name" value="TWO-COMPONENT HISTIDINE KINASE"/>
    <property type="match status" value="1"/>
</dbReference>
<evidence type="ECO:0000256" key="1">
    <source>
        <dbReference type="ARBA" id="ARBA00000085"/>
    </source>
</evidence>
<keyword evidence="7" id="KW-0418">Kinase</keyword>
<dbReference type="InterPro" id="IPR036890">
    <property type="entry name" value="HATPase_C_sf"/>
</dbReference>
<dbReference type="EMBL" id="SJPQ01000001">
    <property type="protein sequence ID" value="TWT90675.1"/>
    <property type="molecule type" value="Genomic_DNA"/>
</dbReference>
<dbReference type="Gene3D" id="3.30.450.40">
    <property type="match status" value="1"/>
</dbReference>
<dbReference type="InterPro" id="IPR003661">
    <property type="entry name" value="HisK_dim/P_dom"/>
</dbReference>
<dbReference type="Pfam" id="PF02518">
    <property type="entry name" value="HATPase_c"/>
    <property type="match status" value="1"/>
</dbReference>
<dbReference type="InterPro" id="IPR013654">
    <property type="entry name" value="PAS_2"/>
</dbReference>
<evidence type="ECO:0000259" key="11">
    <source>
        <dbReference type="PROSITE" id="PS50109"/>
    </source>
</evidence>
<dbReference type="InterPro" id="IPR036097">
    <property type="entry name" value="HisK_dim/P_sf"/>
</dbReference>
<evidence type="ECO:0000256" key="4">
    <source>
        <dbReference type="ARBA" id="ARBA00022543"/>
    </source>
</evidence>
<dbReference type="InterPro" id="IPR029016">
    <property type="entry name" value="GAF-like_dom_sf"/>
</dbReference>
<protein>
    <recommendedName>
        <fullName evidence="3">histidine kinase</fullName>
        <ecNumber evidence="3">2.7.13.3</ecNumber>
    </recommendedName>
</protein>
<sequence length="756" mass="82819">MNGHATKQSVDLTNCDLEPIHVPGGIQPHGLLLAFDASRLVLCNWSQNAADWLGAEPVAGASFEQMFPDIERSRIDSLLANREGIIHPFILEPSSGGGNKPGRFQAMLHHYRGLLIVELEHAAGLPEGPALLMSLPLRLNLANHHMQACPDLATLYSAIAEEVRSISGFDRVMVYRFLEEGHGAVVGESVDDRFESFLGLHYPATDIPKQARRLYELNPVRAIADILAPPSPILPEARPGSGDALDLSYSCFRAVSPIHIEYLRNMGVRASMSVSILCEGRLWGLIACHHYEPSRLSFEDRAACEILGQMAAVYLTSRDLSEANRQRSDRAEVLAQVTNDLATSEEFFTEAMASAEALCRCVEADGVAFCWRDGPTTWGATPSPDTVEALAETLLASGASVWDTDRLGEHAACDQDDLGSLCGGLALPLESPELTGLLFFRKEYAQEVVWAGDPNKPAEPTPQGVRLSPRLSFAAWKEDVRGRSRSWSAVDLEMAESIRVTLADLVGRRAKQLARLNQQLAQLNSDLDSFAFAASHDLREPLRGLNHTVRFLLEELEHHKTPSIESRCEALTRLTNRMDELVAGLLRLSRAGSGDLKREQVDLAEAATEAAELALGSDYSETLALSAPSGVLLTADYMCFRELLANLISNAVKYNRQSEKRVEISAAPSGSLRTESGRFATVVRVSDNGVGIPQDHHDTAFQLFWRLHTEEHYGDGTGAGLAIVKKIVQRHGGMIWIESEPDRGTTFCFCLEPTIS</sequence>
<comment type="catalytic activity">
    <reaction evidence="1">
        <text>ATP + protein L-histidine = ADP + protein N-phospho-L-histidine.</text>
        <dbReference type="EC" id="2.7.13.3"/>
    </reaction>
</comment>
<dbReference type="InterPro" id="IPR043150">
    <property type="entry name" value="Phytochrome_PHY_sf"/>
</dbReference>
<keyword evidence="8" id="KW-0157">Chromophore</keyword>
<dbReference type="SUPFAM" id="SSF47384">
    <property type="entry name" value="Homodimeric domain of signal transducing histidine kinase"/>
    <property type="match status" value="1"/>
</dbReference>
<evidence type="ECO:0000313" key="12">
    <source>
        <dbReference type="EMBL" id="TWT90675.1"/>
    </source>
</evidence>
<dbReference type="GO" id="GO:0009881">
    <property type="term" value="F:photoreceptor activity"/>
    <property type="evidence" value="ECO:0007669"/>
    <property type="project" value="UniProtKB-KW"/>
</dbReference>
<dbReference type="InterPro" id="IPR003018">
    <property type="entry name" value="GAF"/>
</dbReference>
<evidence type="ECO:0000256" key="2">
    <source>
        <dbReference type="ARBA" id="ARBA00006402"/>
    </source>
</evidence>
<proteinExistence type="inferred from homology"/>
<gene>
    <name evidence="12" type="primary">cph1_1</name>
    <name evidence="12" type="ORF">Mal64_10700</name>
</gene>
<evidence type="ECO:0000256" key="7">
    <source>
        <dbReference type="ARBA" id="ARBA00022777"/>
    </source>
</evidence>
<organism evidence="12 13">
    <name type="scientific">Pseudobythopirellula maris</name>
    <dbReference type="NCBI Taxonomy" id="2527991"/>
    <lineage>
        <taxon>Bacteria</taxon>
        <taxon>Pseudomonadati</taxon>
        <taxon>Planctomycetota</taxon>
        <taxon>Planctomycetia</taxon>
        <taxon>Pirellulales</taxon>
        <taxon>Lacipirellulaceae</taxon>
        <taxon>Pseudobythopirellula</taxon>
    </lineage>
</organism>
<dbReference type="AlphaFoldDB" id="A0A5C5ZU99"/>
<dbReference type="GO" id="GO:0030295">
    <property type="term" value="F:protein kinase activator activity"/>
    <property type="evidence" value="ECO:0007669"/>
    <property type="project" value="TreeGrafter"/>
</dbReference>
<dbReference type="PROSITE" id="PS50046">
    <property type="entry name" value="PHYTOCHROME_2"/>
    <property type="match status" value="1"/>
</dbReference>
<dbReference type="SMART" id="SM00387">
    <property type="entry name" value="HATPase_c"/>
    <property type="match status" value="1"/>
</dbReference>
<dbReference type="CDD" id="cd00082">
    <property type="entry name" value="HisKA"/>
    <property type="match status" value="1"/>
</dbReference>
<keyword evidence="13" id="KW-1185">Reference proteome</keyword>
<dbReference type="GO" id="GO:0009584">
    <property type="term" value="P:detection of visible light"/>
    <property type="evidence" value="ECO:0007669"/>
    <property type="project" value="InterPro"/>
</dbReference>
<keyword evidence="6 12" id="KW-0808">Transferase</keyword>
<dbReference type="InterPro" id="IPR035965">
    <property type="entry name" value="PAS-like_dom_sf"/>
</dbReference>
<dbReference type="SUPFAM" id="SSF55781">
    <property type="entry name" value="GAF domain-like"/>
    <property type="match status" value="2"/>
</dbReference>
<evidence type="ECO:0000313" key="13">
    <source>
        <dbReference type="Proteomes" id="UP000315440"/>
    </source>
</evidence>
<evidence type="ECO:0000256" key="9">
    <source>
        <dbReference type="ARBA" id="ARBA00023170"/>
    </source>
</evidence>
<keyword evidence="9" id="KW-0675">Receptor</keyword>
<dbReference type="GO" id="GO:0006355">
    <property type="term" value="P:regulation of DNA-templated transcription"/>
    <property type="evidence" value="ECO:0007669"/>
    <property type="project" value="InterPro"/>
</dbReference>
<dbReference type="PANTHER" id="PTHR42878:SF15">
    <property type="entry name" value="BACTERIOPHYTOCHROME"/>
    <property type="match status" value="1"/>
</dbReference>
<feature type="domain" description="Phytochrome chromophore attachment site" evidence="10">
    <location>
        <begin position="151"/>
        <end position="309"/>
    </location>
</feature>
<dbReference type="Pfam" id="PF00360">
    <property type="entry name" value="PHY"/>
    <property type="match status" value="1"/>
</dbReference>
<dbReference type="RefSeq" id="WP_146397757.1">
    <property type="nucleotide sequence ID" value="NZ_SJPQ01000001.1"/>
</dbReference>
<evidence type="ECO:0000256" key="6">
    <source>
        <dbReference type="ARBA" id="ARBA00022679"/>
    </source>
</evidence>
<dbReference type="PROSITE" id="PS50109">
    <property type="entry name" value="HIS_KIN"/>
    <property type="match status" value="1"/>
</dbReference>
<keyword evidence="4" id="KW-0600">Photoreceptor protein</keyword>
<dbReference type="Pfam" id="PF01590">
    <property type="entry name" value="GAF"/>
    <property type="match status" value="1"/>
</dbReference>
<evidence type="ECO:0000256" key="3">
    <source>
        <dbReference type="ARBA" id="ARBA00012438"/>
    </source>
</evidence>
<dbReference type="EC" id="2.7.13.3" evidence="3"/>
<dbReference type="GO" id="GO:0000156">
    <property type="term" value="F:phosphorelay response regulator activity"/>
    <property type="evidence" value="ECO:0007669"/>
    <property type="project" value="TreeGrafter"/>
</dbReference>
<evidence type="ECO:0000259" key="10">
    <source>
        <dbReference type="PROSITE" id="PS50046"/>
    </source>
</evidence>
<dbReference type="InterPro" id="IPR050351">
    <property type="entry name" value="BphY/WalK/GraS-like"/>
</dbReference>
<comment type="caution">
    <text evidence="12">The sequence shown here is derived from an EMBL/GenBank/DDBJ whole genome shotgun (WGS) entry which is preliminary data.</text>
</comment>
<dbReference type="GO" id="GO:0007234">
    <property type="term" value="P:osmosensory signaling via phosphorelay pathway"/>
    <property type="evidence" value="ECO:0007669"/>
    <property type="project" value="TreeGrafter"/>
</dbReference>
<dbReference type="Gene3D" id="3.30.450.270">
    <property type="match status" value="1"/>
</dbReference>
<reference evidence="12 13" key="1">
    <citation type="submission" date="2019-02" db="EMBL/GenBank/DDBJ databases">
        <title>Deep-cultivation of Planctomycetes and their phenomic and genomic characterization uncovers novel biology.</title>
        <authorList>
            <person name="Wiegand S."/>
            <person name="Jogler M."/>
            <person name="Boedeker C."/>
            <person name="Pinto D."/>
            <person name="Vollmers J."/>
            <person name="Rivas-Marin E."/>
            <person name="Kohn T."/>
            <person name="Peeters S.H."/>
            <person name="Heuer A."/>
            <person name="Rast P."/>
            <person name="Oberbeckmann S."/>
            <person name="Bunk B."/>
            <person name="Jeske O."/>
            <person name="Meyerdierks A."/>
            <person name="Storesund J.E."/>
            <person name="Kallscheuer N."/>
            <person name="Luecker S."/>
            <person name="Lage O.M."/>
            <person name="Pohl T."/>
            <person name="Merkel B.J."/>
            <person name="Hornburger P."/>
            <person name="Mueller R.-W."/>
            <person name="Bruemmer F."/>
            <person name="Labrenz M."/>
            <person name="Spormann A.M."/>
            <person name="Op Den Camp H."/>
            <person name="Overmann J."/>
            <person name="Amann R."/>
            <person name="Jetten M.S.M."/>
            <person name="Mascher T."/>
            <person name="Medema M.H."/>
            <person name="Devos D.P."/>
            <person name="Kaster A.-K."/>
            <person name="Ovreas L."/>
            <person name="Rohde M."/>
            <person name="Galperin M.Y."/>
            <person name="Jogler C."/>
        </authorList>
    </citation>
    <scope>NUCLEOTIDE SEQUENCE [LARGE SCALE GENOMIC DNA]</scope>
    <source>
        <strain evidence="12 13">Mal64</strain>
    </source>
</reference>